<name>W8F4Z3_9BACT</name>
<dbReference type="AlphaFoldDB" id="W8F4Z3"/>
<gene>
    <name evidence="1" type="ORF">Hsw_2091</name>
</gene>
<sequence length="37" mass="4272">MVLRKKVGQDTLFPRPVFDFTQPSRPLSVAEGKYLYS</sequence>
<organism evidence="1 2">
    <name type="scientific">Hymenobacter swuensis DY53</name>
    <dbReference type="NCBI Taxonomy" id="1227739"/>
    <lineage>
        <taxon>Bacteria</taxon>
        <taxon>Pseudomonadati</taxon>
        <taxon>Bacteroidota</taxon>
        <taxon>Cytophagia</taxon>
        <taxon>Cytophagales</taxon>
        <taxon>Hymenobacteraceae</taxon>
        <taxon>Hymenobacter</taxon>
    </lineage>
</organism>
<proteinExistence type="predicted"/>
<dbReference type="STRING" id="1227739.Hsw_2091"/>
<evidence type="ECO:0000313" key="2">
    <source>
        <dbReference type="Proteomes" id="UP000019423"/>
    </source>
</evidence>
<dbReference type="HOGENOM" id="CLU_3344559_0_0_10"/>
<evidence type="ECO:0000313" key="1">
    <source>
        <dbReference type="EMBL" id="AHJ97686.1"/>
    </source>
</evidence>
<dbReference type="KEGG" id="hsw:Hsw_2091"/>
<reference evidence="1 2" key="1">
    <citation type="submission" date="2014-01" db="EMBL/GenBank/DDBJ databases">
        <title>Complete genome sequence of ionizing-radiation resistance bacterium Hymenobacter swuensis DY53.</title>
        <authorList>
            <person name="Jung J.-H."/>
            <person name="Jeong S.-W."/>
            <person name="Joe M.-H."/>
            <person name="Cho y.-j."/>
            <person name="Kim M.-K."/>
            <person name="Lim S.-Y."/>
        </authorList>
    </citation>
    <scope>NUCLEOTIDE SEQUENCE [LARGE SCALE GENOMIC DNA]</scope>
    <source>
        <strain evidence="1 2">DY53</strain>
    </source>
</reference>
<keyword evidence="2" id="KW-1185">Reference proteome</keyword>
<accession>W8F4Z3</accession>
<protein>
    <submittedName>
        <fullName evidence="1">Uncharacterized protein</fullName>
    </submittedName>
</protein>
<dbReference type="Proteomes" id="UP000019423">
    <property type="component" value="Chromosome"/>
</dbReference>
<dbReference type="EMBL" id="CP007145">
    <property type="protein sequence ID" value="AHJ97686.1"/>
    <property type="molecule type" value="Genomic_DNA"/>
</dbReference>